<dbReference type="SUPFAM" id="SSF54211">
    <property type="entry name" value="Ribosomal protein S5 domain 2-like"/>
    <property type="match status" value="1"/>
</dbReference>
<dbReference type="Proteomes" id="UP001412239">
    <property type="component" value="Unassembled WGS sequence"/>
</dbReference>
<dbReference type="GO" id="GO:0003723">
    <property type="term" value="F:RNA binding"/>
    <property type="evidence" value="ECO:0007669"/>
    <property type="project" value="TreeGrafter"/>
</dbReference>
<evidence type="ECO:0000259" key="3">
    <source>
        <dbReference type="Pfam" id="PF01138"/>
    </source>
</evidence>
<dbReference type="EMBL" id="LN891037">
    <property type="protein sequence ID" value="CUS10886.1"/>
    <property type="molecule type" value="Genomic_DNA"/>
</dbReference>
<dbReference type="PANTHER" id="PTHR11953:SF0">
    <property type="entry name" value="EXOSOME COMPLEX COMPONENT RRP41"/>
    <property type="match status" value="1"/>
</dbReference>
<dbReference type="Pfam" id="PF01138">
    <property type="entry name" value="RNase_PH"/>
    <property type="match status" value="1"/>
</dbReference>
<dbReference type="PANTHER" id="PTHR11953">
    <property type="entry name" value="EXOSOME COMPLEX COMPONENT"/>
    <property type="match status" value="1"/>
</dbReference>
<dbReference type="InterPro" id="IPR001247">
    <property type="entry name" value="ExoRNase_PH_dom1"/>
</dbReference>
<dbReference type="GO" id="GO:0071028">
    <property type="term" value="P:nuclear mRNA surveillance"/>
    <property type="evidence" value="ECO:0007669"/>
    <property type="project" value="TreeGrafter"/>
</dbReference>
<feature type="domain" description="Exoribonuclease phosphorolytic" evidence="3">
    <location>
        <begin position="21"/>
        <end position="181"/>
    </location>
</feature>
<sequence>MSRYEILSPEGLRTDGRRWNEIRRFSAKMATTTAADGSSYVEHGNTKVICSVNGPIEPRAANARSSERATITVDVCFAAFSGTDRKKRGKGDKYSTRPIKSPNLPTYQGGGGALLMGRAQSKRRVLEMQSALSRTFASTLLTALHPRSEVHISLHILSQDGSILATCVNAATLALVDAGVPMTDYVTACTVASYTNPDESDEPLLDMNSAEEMDLPGITLATVGRSDRISLLQLETKVRLERLEGMLAVGLDGCGKIRQLLDEVVREHGNEMARMGTL</sequence>
<dbReference type="GO" id="GO:0034475">
    <property type="term" value="P:U4 snRNA 3'-end processing"/>
    <property type="evidence" value="ECO:0007669"/>
    <property type="project" value="TreeGrafter"/>
</dbReference>
<evidence type="ECO:0000256" key="1">
    <source>
        <dbReference type="ARBA" id="ARBA00006678"/>
    </source>
</evidence>
<dbReference type="InterPro" id="IPR027408">
    <property type="entry name" value="PNPase/RNase_PH_dom_sf"/>
</dbReference>
<dbReference type="Gene3D" id="3.30.230.70">
    <property type="entry name" value="GHMP Kinase, N-terminal domain"/>
    <property type="match status" value="1"/>
</dbReference>
<accession>A0A292PTM0</accession>
<evidence type="ECO:0000256" key="2">
    <source>
        <dbReference type="SAM" id="MobiDB-lite"/>
    </source>
</evidence>
<protein>
    <recommendedName>
        <fullName evidence="3">Exoribonuclease phosphorolytic domain-containing protein</fullName>
    </recommendedName>
</protein>
<keyword evidence="5" id="KW-1185">Reference proteome</keyword>
<proteinExistence type="inferred from homology"/>
<organism evidence="4 5">
    <name type="scientific">Tuber aestivum</name>
    <name type="common">summer truffle</name>
    <dbReference type="NCBI Taxonomy" id="59557"/>
    <lineage>
        <taxon>Eukaryota</taxon>
        <taxon>Fungi</taxon>
        <taxon>Dikarya</taxon>
        <taxon>Ascomycota</taxon>
        <taxon>Pezizomycotina</taxon>
        <taxon>Pezizomycetes</taxon>
        <taxon>Pezizales</taxon>
        <taxon>Tuberaceae</taxon>
        <taxon>Tuber</taxon>
    </lineage>
</organism>
<reference evidence="4" key="1">
    <citation type="submission" date="2015-10" db="EMBL/GenBank/DDBJ databases">
        <authorList>
            <person name="Regsiter A."/>
            <person name="william w."/>
        </authorList>
    </citation>
    <scope>NUCLEOTIDE SEQUENCE</scope>
    <source>
        <strain evidence="4">Montdore</strain>
    </source>
</reference>
<feature type="region of interest" description="Disordered" evidence="2">
    <location>
        <begin position="84"/>
        <end position="103"/>
    </location>
</feature>
<dbReference type="GO" id="GO:0071051">
    <property type="term" value="P:poly(A)-dependent snoRNA 3'-end processing"/>
    <property type="evidence" value="ECO:0007669"/>
    <property type="project" value="TreeGrafter"/>
</dbReference>
<dbReference type="CDD" id="cd11370">
    <property type="entry name" value="RNase_PH_RRP41"/>
    <property type="match status" value="1"/>
</dbReference>
<dbReference type="SUPFAM" id="SSF55666">
    <property type="entry name" value="Ribonuclease PH domain 2-like"/>
    <property type="match status" value="1"/>
</dbReference>
<dbReference type="GO" id="GO:0005730">
    <property type="term" value="C:nucleolus"/>
    <property type="evidence" value="ECO:0007669"/>
    <property type="project" value="TreeGrafter"/>
</dbReference>
<dbReference type="InterPro" id="IPR020568">
    <property type="entry name" value="Ribosomal_Su5_D2-typ_SF"/>
</dbReference>
<dbReference type="InterPro" id="IPR050080">
    <property type="entry name" value="RNase_PH"/>
</dbReference>
<dbReference type="AlphaFoldDB" id="A0A292PTM0"/>
<dbReference type="GO" id="GO:0016075">
    <property type="term" value="P:rRNA catabolic process"/>
    <property type="evidence" value="ECO:0007669"/>
    <property type="project" value="TreeGrafter"/>
</dbReference>
<evidence type="ECO:0000313" key="5">
    <source>
        <dbReference type="Proteomes" id="UP001412239"/>
    </source>
</evidence>
<comment type="similarity">
    <text evidence="1">Belongs to the RNase PH family.</text>
</comment>
<evidence type="ECO:0000313" key="4">
    <source>
        <dbReference type="EMBL" id="CUS10886.1"/>
    </source>
</evidence>
<dbReference type="GO" id="GO:0000177">
    <property type="term" value="C:cytoplasmic exosome (RNase complex)"/>
    <property type="evidence" value="ECO:0007669"/>
    <property type="project" value="TreeGrafter"/>
</dbReference>
<dbReference type="GO" id="GO:0000176">
    <property type="term" value="C:nuclear exosome (RNase complex)"/>
    <property type="evidence" value="ECO:0007669"/>
    <property type="project" value="UniProtKB-ARBA"/>
</dbReference>
<dbReference type="InterPro" id="IPR036345">
    <property type="entry name" value="ExoRNase_PH_dom2_sf"/>
</dbReference>
<gene>
    <name evidence="4" type="ORF">GSTUAT00005028001</name>
</gene>
<name>A0A292PTM0_9PEZI</name>